<reference evidence="1 2" key="1">
    <citation type="journal article" date="2019" name="Nat. Ecol. Evol.">
        <title>Megaphylogeny resolves global patterns of mushroom evolution.</title>
        <authorList>
            <person name="Varga T."/>
            <person name="Krizsan K."/>
            <person name="Foldi C."/>
            <person name="Dima B."/>
            <person name="Sanchez-Garcia M."/>
            <person name="Sanchez-Ramirez S."/>
            <person name="Szollosi G.J."/>
            <person name="Szarkandi J.G."/>
            <person name="Papp V."/>
            <person name="Albert L."/>
            <person name="Andreopoulos W."/>
            <person name="Angelini C."/>
            <person name="Antonin V."/>
            <person name="Barry K.W."/>
            <person name="Bougher N.L."/>
            <person name="Buchanan P."/>
            <person name="Buyck B."/>
            <person name="Bense V."/>
            <person name="Catcheside P."/>
            <person name="Chovatia M."/>
            <person name="Cooper J."/>
            <person name="Damon W."/>
            <person name="Desjardin D."/>
            <person name="Finy P."/>
            <person name="Geml J."/>
            <person name="Haridas S."/>
            <person name="Hughes K."/>
            <person name="Justo A."/>
            <person name="Karasinski D."/>
            <person name="Kautmanova I."/>
            <person name="Kiss B."/>
            <person name="Kocsube S."/>
            <person name="Kotiranta H."/>
            <person name="LaButti K.M."/>
            <person name="Lechner B.E."/>
            <person name="Liimatainen K."/>
            <person name="Lipzen A."/>
            <person name="Lukacs Z."/>
            <person name="Mihaltcheva S."/>
            <person name="Morgado L.N."/>
            <person name="Niskanen T."/>
            <person name="Noordeloos M.E."/>
            <person name="Ohm R.A."/>
            <person name="Ortiz-Santana B."/>
            <person name="Ovrebo C."/>
            <person name="Racz N."/>
            <person name="Riley R."/>
            <person name="Savchenko A."/>
            <person name="Shiryaev A."/>
            <person name="Soop K."/>
            <person name="Spirin V."/>
            <person name="Szebenyi C."/>
            <person name="Tomsovsky M."/>
            <person name="Tulloss R.E."/>
            <person name="Uehling J."/>
            <person name="Grigoriev I.V."/>
            <person name="Vagvolgyi C."/>
            <person name="Papp T."/>
            <person name="Martin F.M."/>
            <person name="Miettinen O."/>
            <person name="Hibbett D.S."/>
            <person name="Nagy L.G."/>
        </authorList>
    </citation>
    <scope>NUCLEOTIDE SEQUENCE [LARGE SCALE GENOMIC DNA]</scope>
    <source>
        <strain evidence="1 2">FP101781</strain>
    </source>
</reference>
<evidence type="ECO:0000313" key="2">
    <source>
        <dbReference type="Proteomes" id="UP000298030"/>
    </source>
</evidence>
<protein>
    <recommendedName>
        <fullName evidence="3">DUF659 domain-containing protein</fullName>
    </recommendedName>
</protein>
<dbReference type="AlphaFoldDB" id="A0A4Y7TUB5"/>
<gene>
    <name evidence="1" type="ORF">FA13DRAFT_1867552</name>
</gene>
<sequence length="212" mass="23806">MPQDQAQRQNDFNHDIVCLFSACELSWYLLDRPEFRHFTAKWIPNVKLPDCCTASGPLLKAEVKRITKSTKNRVSSKLANYQCDGWKNVAKVNVISLMIVVENEAIPVRTHDQTGRPKTGDELFRLVKDDFTYAKETFGIEVVLTVSDDGPDGKKMRRLVDEDPELTTAALECWAHQSHLMTGNYLSVKAGFMLAAEQAGEASNGSITTQRL</sequence>
<dbReference type="Proteomes" id="UP000298030">
    <property type="component" value="Unassembled WGS sequence"/>
</dbReference>
<dbReference type="EMBL" id="QPFP01000003">
    <property type="protein sequence ID" value="TEB37766.1"/>
    <property type="molecule type" value="Genomic_DNA"/>
</dbReference>
<keyword evidence="2" id="KW-1185">Reference proteome</keyword>
<comment type="caution">
    <text evidence="1">The sequence shown here is derived from an EMBL/GenBank/DDBJ whole genome shotgun (WGS) entry which is preliminary data.</text>
</comment>
<dbReference type="STRING" id="71717.A0A4Y7TUB5"/>
<evidence type="ECO:0008006" key="3">
    <source>
        <dbReference type="Google" id="ProtNLM"/>
    </source>
</evidence>
<accession>A0A4Y7TUB5</accession>
<proteinExistence type="predicted"/>
<organism evidence="1 2">
    <name type="scientific">Coprinellus micaceus</name>
    <name type="common">Glistening ink-cap mushroom</name>
    <name type="synonym">Coprinus micaceus</name>
    <dbReference type="NCBI Taxonomy" id="71717"/>
    <lineage>
        <taxon>Eukaryota</taxon>
        <taxon>Fungi</taxon>
        <taxon>Dikarya</taxon>
        <taxon>Basidiomycota</taxon>
        <taxon>Agaricomycotina</taxon>
        <taxon>Agaricomycetes</taxon>
        <taxon>Agaricomycetidae</taxon>
        <taxon>Agaricales</taxon>
        <taxon>Agaricineae</taxon>
        <taxon>Psathyrellaceae</taxon>
        <taxon>Coprinellus</taxon>
    </lineage>
</organism>
<name>A0A4Y7TUB5_COPMI</name>
<evidence type="ECO:0000313" key="1">
    <source>
        <dbReference type="EMBL" id="TEB37766.1"/>
    </source>
</evidence>
<dbReference type="OrthoDB" id="3257713at2759"/>